<dbReference type="AlphaFoldDB" id="A0A9W7Y3F2"/>
<evidence type="ECO:0000313" key="1">
    <source>
        <dbReference type="EMBL" id="KAJ1723965.1"/>
    </source>
</evidence>
<dbReference type="OrthoDB" id="5526785at2759"/>
<dbReference type="Proteomes" id="UP001149813">
    <property type="component" value="Unassembled WGS sequence"/>
</dbReference>
<accession>A0A9W7Y3F2</accession>
<reference evidence="1" key="1">
    <citation type="submission" date="2022-07" db="EMBL/GenBank/DDBJ databases">
        <title>Phylogenomic reconstructions and comparative analyses of Kickxellomycotina fungi.</title>
        <authorList>
            <person name="Reynolds N.K."/>
            <person name="Stajich J.E."/>
            <person name="Barry K."/>
            <person name="Grigoriev I.V."/>
            <person name="Crous P."/>
            <person name="Smith M.E."/>
        </authorList>
    </citation>
    <scope>NUCLEOTIDE SEQUENCE</scope>
    <source>
        <strain evidence="1">NBRC 32514</strain>
    </source>
</reference>
<evidence type="ECO:0000313" key="2">
    <source>
        <dbReference type="Proteomes" id="UP001149813"/>
    </source>
</evidence>
<gene>
    <name evidence="1" type="ORF">LPJ53_001721</name>
</gene>
<keyword evidence="2" id="KW-1185">Reference proteome</keyword>
<sequence length="97" mass="10498">MFGILRTTSQKSLKFAATRSFITQVPRVSSMGSAVTSTLEHAPVETFAGDITFNEDIAIERFHEKAIAADSMHAAANFGENRVVASASNQNVFVYGQ</sequence>
<name>A0A9W7Y3F2_9FUNG</name>
<comment type="caution">
    <text evidence="1">The sequence shown here is derived from an EMBL/GenBank/DDBJ whole genome shotgun (WGS) entry which is preliminary data.</text>
</comment>
<dbReference type="EMBL" id="JANBOJ010000046">
    <property type="protein sequence ID" value="KAJ1723965.1"/>
    <property type="molecule type" value="Genomic_DNA"/>
</dbReference>
<protein>
    <submittedName>
        <fullName evidence="1">Uncharacterized protein</fullName>
    </submittedName>
</protein>
<organism evidence="1 2">
    <name type="scientific">Coemansia erecta</name>
    <dbReference type="NCBI Taxonomy" id="147472"/>
    <lineage>
        <taxon>Eukaryota</taxon>
        <taxon>Fungi</taxon>
        <taxon>Fungi incertae sedis</taxon>
        <taxon>Zoopagomycota</taxon>
        <taxon>Kickxellomycotina</taxon>
        <taxon>Kickxellomycetes</taxon>
        <taxon>Kickxellales</taxon>
        <taxon>Kickxellaceae</taxon>
        <taxon>Coemansia</taxon>
    </lineage>
</organism>
<proteinExistence type="predicted"/>